<dbReference type="GO" id="GO:0003677">
    <property type="term" value="F:DNA binding"/>
    <property type="evidence" value="ECO:0007669"/>
    <property type="project" value="InterPro"/>
</dbReference>
<dbReference type="EMBL" id="JALJOQ010000001">
    <property type="protein sequence ID" value="KAK9815100.1"/>
    <property type="molecule type" value="Genomic_DNA"/>
</dbReference>
<protein>
    <recommendedName>
        <fullName evidence="5">HTH myb-type domain-containing protein</fullName>
    </recommendedName>
</protein>
<dbReference type="FunFam" id="1.10.10.60:FF:000007">
    <property type="entry name" value="Two-component response regulator"/>
    <property type="match status" value="1"/>
</dbReference>
<dbReference type="AlphaFoldDB" id="A0AAW1PZ86"/>
<evidence type="ECO:0000256" key="1">
    <source>
        <dbReference type="ARBA" id="ARBA00023015"/>
    </source>
</evidence>
<dbReference type="SUPFAM" id="SSF46689">
    <property type="entry name" value="Homeodomain-like"/>
    <property type="match status" value="1"/>
</dbReference>
<dbReference type="PROSITE" id="PS51294">
    <property type="entry name" value="HTH_MYB"/>
    <property type="match status" value="1"/>
</dbReference>
<accession>A0AAW1PZ86</accession>
<dbReference type="InterPro" id="IPR006447">
    <property type="entry name" value="Myb_dom_plants"/>
</dbReference>
<evidence type="ECO:0000259" key="5">
    <source>
        <dbReference type="PROSITE" id="PS51294"/>
    </source>
</evidence>
<dbReference type="InterPro" id="IPR001005">
    <property type="entry name" value="SANT/Myb"/>
</dbReference>
<sequence length="505" mass="54171">MTAAVEGFEPRCSKADSSKPTDDSPALDQVTIVGAQASAALDNKSTASTDSLLVDCSSTQRRAGRASETQLTARAFGASSDNTRALHSDFATSFTQPLDAASAAWLPELSQLDVCNPMSSTAEGSAPPNPYESQPQFAAVQPVTLTEVQLPAIPLFGNEANAAPPNESLEQQQSSHSPNFQDAVDALLTASQAHSWGSYSRPTTPYPLDQSIQQAIPIDQHHLGVPTSQLQEELSPGNSLWPDDAQVGDKRALGDDGVQEGGFWGADDDDEGGPRGKRPRLVWTPELHTRFINAVTHLGLKNAVPKTILQLMNVEGMTRENVASHLQKYRLHLKRGAGYPAGARLSPDTLQQLQQDALQQLQQEQYTTMFPAFVPPPIGTMPHSCYPSPVPAMPMGSLMPPGLTPVPPMAVYPFPWMGMPTQAHLPPQLPNHSTCGPPLFSPHPMGAAMGIQPLVQHAIPLSPSTASGGPQWVWGAPSPQQQLQIQQQMQNQGISSSSLRARLFR</sequence>
<feature type="compositionally biased region" description="Polar residues" evidence="4">
    <location>
        <begin position="228"/>
        <end position="238"/>
    </location>
</feature>
<dbReference type="PANTHER" id="PTHR31442:SF29">
    <property type="entry name" value="HOMEODOMAIN-LIKE SUPERFAMILY PROTEIN"/>
    <property type="match status" value="1"/>
</dbReference>
<keyword evidence="3" id="KW-0539">Nucleus</keyword>
<organism evidence="6 7">
    <name type="scientific">Symbiochloris irregularis</name>
    <dbReference type="NCBI Taxonomy" id="706552"/>
    <lineage>
        <taxon>Eukaryota</taxon>
        <taxon>Viridiplantae</taxon>
        <taxon>Chlorophyta</taxon>
        <taxon>core chlorophytes</taxon>
        <taxon>Trebouxiophyceae</taxon>
        <taxon>Trebouxiales</taxon>
        <taxon>Trebouxiaceae</taxon>
        <taxon>Symbiochloris</taxon>
    </lineage>
</organism>
<dbReference type="InterPro" id="IPR009057">
    <property type="entry name" value="Homeodomain-like_sf"/>
</dbReference>
<dbReference type="GO" id="GO:0003700">
    <property type="term" value="F:DNA-binding transcription factor activity"/>
    <property type="evidence" value="ECO:0007669"/>
    <property type="project" value="InterPro"/>
</dbReference>
<evidence type="ECO:0000313" key="6">
    <source>
        <dbReference type="EMBL" id="KAK9815100.1"/>
    </source>
</evidence>
<comment type="caution">
    <text evidence="6">The sequence shown here is derived from an EMBL/GenBank/DDBJ whole genome shotgun (WGS) entry which is preliminary data.</text>
</comment>
<evidence type="ECO:0000256" key="3">
    <source>
        <dbReference type="ARBA" id="ARBA00023242"/>
    </source>
</evidence>
<feature type="region of interest" description="Disordered" evidence="4">
    <location>
        <begin position="1"/>
        <end position="26"/>
    </location>
</feature>
<dbReference type="Gene3D" id="1.10.10.60">
    <property type="entry name" value="Homeodomain-like"/>
    <property type="match status" value="1"/>
</dbReference>
<evidence type="ECO:0000256" key="4">
    <source>
        <dbReference type="SAM" id="MobiDB-lite"/>
    </source>
</evidence>
<keyword evidence="2" id="KW-0804">Transcription</keyword>
<dbReference type="InterPro" id="IPR044841">
    <property type="entry name" value="LUX/BOA-like"/>
</dbReference>
<evidence type="ECO:0000313" key="7">
    <source>
        <dbReference type="Proteomes" id="UP001465755"/>
    </source>
</evidence>
<feature type="region of interest" description="Disordered" evidence="4">
    <location>
        <begin position="228"/>
        <end position="280"/>
    </location>
</feature>
<dbReference type="NCBIfam" id="TIGR01557">
    <property type="entry name" value="myb_SHAQKYF"/>
    <property type="match status" value="1"/>
</dbReference>
<keyword evidence="7" id="KW-1185">Reference proteome</keyword>
<keyword evidence="1" id="KW-0805">Transcription regulation</keyword>
<proteinExistence type="predicted"/>
<dbReference type="PANTHER" id="PTHR31442">
    <property type="entry name" value="HOMEODOMAIN-LIKE SUPERFAMILY PROTEIN-RELATED"/>
    <property type="match status" value="1"/>
</dbReference>
<dbReference type="GO" id="GO:0005634">
    <property type="term" value="C:nucleus"/>
    <property type="evidence" value="ECO:0007669"/>
    <property type="project" value="TreeGrafter"/>
</dbReference>
<evidence type="ECO:0000256" key="2">
    <source>
        <dbReference type="ARBA" id="ARBA00023163"/>
    </source>
</evidence>
<dbReference type="Pfam" id="PF00249">
    <property type="entry name" value="Myb_DNA-binding"/>
    <property type="match status" value="1"/>
</dbReference>
<feature type="domain" description="HTH myb-type" evidence="5">
    <location>
        <begin position="275"/>
        <end position="334"/>
    </location>
</feature>
<name>A0AAW1PZ86_9CHLO</name>
<feature type="region of interest" description="Disordered" evidence="4">
    <location>
        <begin position="158"/>
        <end position="178"/>
    </location>
</feature>
<feature type="compositionally biased region" description="Polar residues" evidence="4">
    <location>
        <begin position="168"/>
        <end position="178"/>
    </location>
</feature>
<feature type="compositionally biased region" description="Basic and acidic residues" evidence="4">
    <location>
        <begin position="8"/>
        <end position="22"/>
    </location>
</feature>
<dbReference type="InterPro" id="IPR017930">
    <property type="entry name" value="Myb_dom"/>
</dbReference>
<gene>
    <name evidence="6" type="ORF">WJX73_007475</name>
</gene>
<reference evidence="6 7" key="1">
    <citation type="journal article" date="2024" name="Nat. Commun.">
        <title>Phylogenomics reveals the evolutionary origins of lichenization in chlorophyte algae.</title>
        <authorList>
            <person name="Puginier C."/>
            <person name="Libourel C."/>
            <person name="Otte J."/>
            <person name="Skaloud P."/>
            <person name="Haon M."/>
            <person name="Grisel S."/>
            <person name="Petersen M."/>
            <person name="Berrin J.G."/>
            <person name="Delaux P.M."/>
            <person name="Dal Grande F."/>
            <person name="Keller J."/>
        </authorList>
    </citation>
    <scope>NUCLEOTIDE SEQUENCE [LARGE SCALE GENOMIC DNA]</scope>
    <source>
        <strain evidence="6 7">SAG 2036</strain>
    </source>
</reference>
<dbReference type="Proteomes" id="UP001465755">
    <property type="component" value="Unassembled WGS sequence"/>
</dbReference>